<accession>A0ACC2GEA7</accession>
<protein>
    <submittedName>
        <fullName evidence="1">Uncharacterized protein</fullName>
    </submittedName>
</protein>
<dbReference type="EMBL" id="CM055741">
    <property type="protein sequence ID" value="KAJ8001931.1"/>
    <property type="molecule type" value="Genomic_DNA"/>
</dbReference>
<gene>
    <name evidence="1" type="ORF">DPEC_G00174530</name>
</gene>
<evidence type="ECO:0000313" key="1">
    <source>
        <dbReference type="EMBL" id="KAJ8001931.1"/>
    </source>
</evidence>
<proteinExistence type="predicted"/>
<dbReference type="Proteomes" id="UP001157502">
    <property type="component" value="Chromosome 14"/>
</dbReference>
<comment type="caution">
    <text evidence="1">The sequence shown here is derived from an EMBL/GenBank/DDBJ whole genome shotgun (WGS) entry which is preliminary data.</text>
</comment>
<name>A0ACC2GEA7_DALPE</name>
<organism evidence="1 2">
    <name type="scientific">Dallia pectoralis</name>
    <name type="common">Alaska blackfish</name>
    <dbReference type="NCBI Taxonomy" id="75939"/>
    <lineage>
        <taxon>Eukaryota</taxon>
        <taxon>Metazoa</taxon>
        <taxon>Chordata</taxon>
        <taxon>Craniata</taxon>
        <taxon>Vertebrata</taxon>
        <taxon>Euteleostomi</taxon>
        <taxon>Actinopterygii</taxon>
        <taxon>Neopterygii</taxon>
        <taxon>Teleostei</taxon>
        <taxon>Protacanthopterygii</taxon>
        <taxon>Esociformes</taxon>
        <taxon>Umbridae</taxon>
        <taxon>Dallia</taxon>
    </lineage>
</organism>
<evidence type="ECO:0000313" key="2">
    <source>
        <dbReference type="Proteomes" id="UP001157502"/>
    </source>
</evidence>
<reference evidence="1" key="1">
    <citation type="submission" date="2021-05" db="EMBL/GenBank/DDBJ databases">
        <authorList>
            <person name="Pan Q."/>
            <person name="Jouanno E."/>
            <person name="Zahm M."/>
            <person name="Klopp C."/>
            <person name="Cabau C."/>
            <person name="Louis A."/>
            <person name="Berthelot C."/>
            <person name="Parey E."/>
            <person name="Roest Crollius H."/>
            <person name="Montfort J."/>
            <person name="Robinson-Rechavi M."/>
            <person name="Bouchez O."/>
            <person name="Lampietro C."/>
            <person name="Lopez Roques C."/>
            <person name="Donnadieu C."/>
            <person name="Postlethwait J."/>
            <person name="Bobe J."/>
            <person name="Dillon D."/>
            <person name="Chandos A."/>
            <person name="von Hippel F."/>
            <person name="Guiguen Y."/>
        </authorList>
    </citation>
    <scope>NUCLEOTIDE SEQUENCE</scope>
    <source>
        <strain evidence="1">YG-Jan2019</strain>
    </source>
</reference>
<sequence length="108" mass="11596">MLTDGHRWRAAGPTVTRWRIGLCAESLTERSKAEGRSMGGTFPVFAGVCGGGAPWSVTRMCVCDMEKGPQALWTDPAEARSSAVPACQGLCHESTGHTSMKVCRDLRL</sequence>
<keyword evidence="2" id="KW-1185">Reference proteome</keyword>